<dbReference type="Pfam" id="PF18914">
    <property type="entry name" value="DUF5666"/>
    <property type="match status" value="1"/>
</dbReference>
<keyword evidence="1" id="KW-0472">Membrane</keyword>
<protein>
    <recommendedName>
        <fullName evidence="2">DUF5666 domain-containing protein</fullName>
    </recommendedName>
</protein>
<dbReference type="Proteomes" id="UP000229054">
    <property type="component" value="Unassembled WGS sequence"/>
</dbReference>
<dbReference type="InterPro" id="IPR043724">
    <property type="entry name" value="DUF5666"/>
</dbReference>
<reference evidence="3 4" key="1">
    <citation type="submission" date="2017-09" db="EMBL/GenBank/DDBJ databases">
        <title>Depth-based differentiation of microbial function through sediment-hosted aquifers and enrichment of novel symbionts in the deep terrestrial subsurface.</title>
        <authorList>
            <person name="Probst A.J."/>
            <person name="Ladd B."/>
            <person name="Jarett J.K."/>
            <person name="Geller-Mcgrath D.E."/>
            <person name="Sieber C.M."/>
            <person name="Emerson J.B."/>
            <person name="Anantharaman K."/>
            <person name="Thomas B.C."/>
            <person name="Malmstrom R."/>
            <person name="Stieglmeier M."/>
            <person name="Klingl A."/>
            <person name="Woyke T."/>
            <person name="Ryan C.M."/>
            <person name="Banfield J.F."/>
        </authorList>
    </citation>
    <scope>NUCLEOTIDE SEQUENCE [LARGE SCALE GENOMIC DNA]</scope>
    <source>
        <strain evidence="3">CG23_combo_of_CG06-09_8_20_14_all_39_25</strain>
    </source>
</reference>
<keyword evidence="1" id="KW-1133">Transmembrane helix</keyword>
<proteinExistence type="predicted"/>
<evidence type="ECO:0000313" key="3">
    <source>
        <dbReference type="EMBL" id="PIP22053.1"/>
    </source>
</evidence>
<dbReference type="EMBL" id="PCRN01000094">
    <property type="protein sequence ID" value="PIP22053.1"/>
    <property type="molecule type" value="Genomic_DNA"/>
</dbReference>
<dbReference type="AlphaFoldDB" id="A0A2G9YTI0"/>
<comment type="caution">
    <text evidence="3">The sequence shown here is derived from an EMBL/GenBank/DDBJ whole genome shotgun (WGS) entry which is preliminary data.</text>
</comment>
<gene>
    <name evidence="3" type="ORF">COX38_02750</name>
</gene>
<evidence type="ECO:0000313" key="4">
    <source>
        <dbReference type="Proteomes" id="UP000229054"/>
    </source>
</evidence>
<organism evidence="3 4">
    <name type="scientific">Candidatus Nealsonbacteria bacterium CG23_combo_of_CG06-09_8_20_14_all_39_25</name>
    <dbReference type="NCBI Taxonomy" id="1974723"/>
    <lineage>
        <taxon>Bacteria</taxon>
        <taxon>Candidatus Nealsoniibacteriota</taxon>
    </lineage>
</organism>
<feature type="domain" description="DUF5666" evidence="2">
    <location>
        <begin position="69"/>
        <end position="133"/>
    </location>
</feature>
<accession>A0A2G9YTI0</accession>
<evidence type="ECO:0000259" key="2">
    <source>
        <dbReference type="Pfam" id="PF18914"/>
    </source>
</evidence>
<evidence type="ECO:0000256" key="1">
    <source>
        <dbReference type="SAM" id="Phobius"/>
    </source>
</evidence>
<feature type="transmembrane region" description="Helical" evidence="1">
    <location>
        <begin position="6"/>
        <end position="25"/>
    </location>
</feature>
<sequence>MNSKIIPIFIALILIIGGGAFFGGMKYQQSKRNFQNFSEEQRQQLFQGNTGRNLQREVGGGVGSSFLSGEVISKDEQSVTLKTPNGGSKIIFFSDSTEIVKSVDGASSDLEAGKTISVSGTTNQDGSLTAKSIQVRY</sequence>
<name>A0A2G9YTI0_9BACT</name>
<keyword evidence="1" id="KW-0812">Transmembrane</keyword>